<name>A0A8K0G6Y6_IGNLU</name>
<gene>
    <name evidence="2" type="ORF">ILUMI_12250</name>
</gene>
<evidence type="ECO:0000313" key="2">
    <source>
        <dbReference type="EMBL" id="KAF2893925.1"/>
    </source>
</evidence>
<comment type="caution">
    <text evidence="2">The sequence shown here is derived from an EMBL/GenBank/DDBJ whole genome shotgun (WGS) entry which is preliminary data.</text>
</comment>
<evidence type="ECO:0000256" key="1">
    <source>
        <dbReference type="SAM" id="MobiDB-lite"/>
    </source>
</evidence>
<accession>A0A8K0G6Y6</accession>
<keyword evidence="3" id="KW-1185">Reference proteome</keyword>
<sequence length="276" mass="31812">MLKVGRGVNSLERKRIFAVEMKQQTVQHCKALDARLTLKSFPFLAYNLAERNGFNNATQLAGIYWTREFMERHHLSLRTPKKTLTEYFKNFKEVLVKYEFSPHRIYNMDKSDFQTVSNKLPKHTALKSEKEVPKNVSTKHSKTFIVACCINASGRYVPPFFIFSRKPKNELLIRDGTIACVLEATNFGYMNKEDFLPSSVTELEERTDTADLNDRDLYTLAVFGNEPKDVTQQDQEPPPEQALFTPSTDGAPSLKEMKLNVNKTITMIIAKHRRDH</sequence>
<reference evidence="2" key="1">
    <citation type="submission" date="2019-08" db="EMBL/GenBank/DDBJ databases">
        <title>The genome of the North American firefly Photinus pyralis.</title>
        <authorList>
            <consortium name="Photinus pyralis genome working group"/>
            <person name="Fallon T.R."/>
            <person name="Sander Lower S.E."/>
            <person name="Weng J.-K."/>
        </authorList>
    </citation>
    <scope>NUCLEOTIDE SEQUENCE</scope>
    <source>
        <strain evidence="2">TRF0915ILg1</strain>
        <tissue evidence="2">Whole body</tissue>
    </source>
</reference>
<organism evidence="2 3">
    <name type="scientific">Ignelater luminosus</name>
    <name type="common">Cucubano</name>
    <name type="synonym">Pyrophorus luminosus</name>
    <dbReference type="NCBI Taxonomy" id="2038154"/>
    <lineage>
        <taxon>Eukaryota</taxon>
        <taxon>Metazoa</taxon>
        <taxon>Ecdysozoa</taxon>
        <taxon>Arthropoda</taxon>
        <taxon>Hexapoda</taxon>
        <taxon>Insecta</taxon>
        <taxon>Pterygota</taxon>
        <taxon>Neoptera</taxon>
        <taxon>Endopterygota</taxon>
        <taxon>Coleoptera</taxon>
        <taxon>Polyphaga</taxon>
        <taxon>Elateriformia</taxon>
        <taxon>Elateroidea</taxon>
        <taxon>Elateridae</taxon>
        <taxon>Agrypninae</taxon>
        <taxon>Pyrophorini</taxon>
        <taxon>Ignelater</taxon>
    </lineage>
</organism>
<dbReference type="Proteomes" id="UP000801492">
    <property type="component" value="Unassembled WGS sequence"/>
</dbReference>
<protein>
    <submittedName>
        <fullName evidence="2">Uncharacterized protein</fullName>
    </submittedName>
</protein>
<feature type="region of interest" description="Disordered" evidence="1">
    <location>
        <begin position="229"/>
        <end position="252"/>
    </location>
</feature>
<dbReference type="OrthoDB" id="8196103at2759"/>
<dbReference type="AlphaFoldDB" id="A0A8K0G6Y6"/>
<evidence type="ECO:0000313" key="3">
    <source>
        <dbReference type="Proteomes" id="UP000801492"/>
    </source>
</evidence>
<dbReference type="EMBL" id="VTPC01007542">
    <property type="protein sequence ID" value="KAF2893925.1"/>
    <property type="molecule type" value="Genomic_DNA"/>
</dbReference>
<proteinExistence type="predicted"/>